<feature type="chain" id="PRO_5047219565" evidence="2">
    <location>
        <begin position="25"/>
        <end position="215"/>
    </location>
</feature>
<reference evidence="3 4" key="1">
    <citation type="submission" date="2023-10" db="EMBL/GenBank/DDBJ databases">
        <title>Development of a sustainable strategy for remediation of hydrocarbon-contaminated territories based on the waste exchange concept.</title>
        <authorList>
            <person name="Krivoruchko A."/>
        </authorList>
    </citation>
    <scope>NUCLEOTIDE SEQUENCE [LARGE SCALE GENOMIC DNA]</scope>
    <source>
        <strain evidence="3 4">IEGM 1323</strain>
    </source>
</reference>
<keyword evidence="1" id="KW-0472">Membrane</keyword>
<keyword evidence="4" id="KW-1185">Reference proteome</keyword>
<evidence type="ECO:0000256" key="2">
    <source>
        <dbReference type="SAM" id="SignalP"/>
    </source>
</evidence>
<keyword evidence="1" id="KW-1133">Transmembrane helix</keyword>
<proteinExistence type="predicted"/>
<sequence length="215" mass="22708">MDRPSGKALVAVLAAVGASTGAGAAVVWHVAVAGPPNVGVTYIRPSWFPITLYLVAAGVVTGLVVASFLVDSGLRIVQDRQRSRAHLFALLIVIGAALGAGSALAWTHWPPQRSEPRSSATYLNTLMFVDWGDEVSTSASDFGWTSLDPSVSETYSSDTSYVTRSRPQSTFSPTISNPWSVFPIGGVVIAALAALTLSLRDYRLTVVSRSDQDAV</sequence>
<feature type="transmembrane region" description="Helical" evidence="1">
    <location>
        <begin position="86"/>
        <end position="109"/>
    </location>
</feature>
<feature type="signal peptide" evidence="2">
    <location>
        <begin position="1"/>
        <end position="24"/>
    </location>
</feature>
<protein>
    <submittedName>
        <fullName evidence="3">Uncharacterized protein</fullName>
    </submittedName>
</protein>
<feature type="transmembrane region" description="Helical" evidence="1">
    <location>
        <begin position="179"/>
        <end position="199"/>
    </location>
</feature>
<evidence type="ECO:0000313" key="3">
    <source>
        <dbReference type="EMBL" id="MDV6260703.1"/>
    </source>
</evidence>
<comment type="caution">
    <text evidence="3">The sequence shown here is derived from an EMBL/GenBank/DDBJ whole genome shotgun (WGS) entry which is preliminary data.</text>
</comment>
<keyword evidence="1" id="KW-0812">Transmembrane</keyword>
<keyword evidence="2" id="KW-0732">Signal</keyword>
<organism evidence="3 4">
    <name type="scientific">Rhodococcoides yunnanense</name>
    <dbReference type="NCBI Taxonomy" id="278209"/>
    <lineage>
        <taxon>Bacteria</taxon>
        <taxon>Bacillati</taxon>
        <taxon>Actinomycetota</taxon>
        <taxon>Actinomycetes</taxon>
        <taxon>Mycobacteriales</taxon>
        <taxon>Nocardiaceae</taxon>
        <taxon>Rhodococcoides</taxon>
    </lineage>
</organism>
<feature type="transmembrane region" description="Helical" evidence="1">
    <location>
        <begin position="48"/>
        <end position="74"/>
    </location>
</feature>
<accession>A0ABU4B937</accession>
<evidence type="ECO:0000313" key="4">
    <source>
        <dbReference type="Proteomes" id="UP001185755"/>
    </source>
</evidence>
<gene>
    <name evidence="3" type="ORF">R3P96_05065</name>
</gene>
<dbReference type="RefSeq" id="WP_317563456.1">
    <property type="nucleotide sequence ID" value="NZ_JAWLJX010000001.1"/>
</dbReference>
<dbReference type="Proteomes" id="UP001185755">
    <property type="component" value="Unassembled WGS sequence"/>
</dbReference>
<evidence type="ECO:0000256" key="1">
    <source>
        <dbReference type="SAM" id="Phobius"/>
    </source>
</evidence>
<name>A0ABU4B937_9NOCA</name>
<dbReference type="EMBL" id="JAWLJX010000001">
    <property type="protein sequence ID" value="MDV6260703.1"/>
    <property type="molecule type" value="Genomic_DNA"/>
</dbReference>